<dbReference type="Gene3D" id="1.20.1440.120">
    <property type="entry name" value="Recombination protein O, C-terminal domain"/>
    <property type="match status" value="1"/>
</dbReference>
<name>A0A3N5YL20_9ALTE</name>
<evidence type="ECO:0000313" key="10">
    <source>
        <dbReference type="EMBL" id="RPJ65751.1"/>
    </source>
</evidence>
<dbReference type="GO" id="GO:0006302">
    <property type="term" value="P:double-strand break repair"/>
    <property type="evidence" value="ECO:0007669"/>
    <property type="project" value="TreeGrafter"/>
</dbReference>
<evidence type="ECO:0000256" key="3">
    <source>
        <dbReference type="ARBA" id="ARBA00021310"/>
    </source>
</evidence>
<keyword evidence="5 8" id="KW-0233">DNA recombination</keyword>
<evidence type="ECO:0000256" key="4">
    <source>
        <dbReference type="ARBA" id="ARBA00022763"/>
    </source>
</evidence>
<dbReference type="InterPro" id="IPR012340">
    <property type="entry name" value="NA-bd_OB-fold"/>
</dbReference>
<sequence length="230" mass="26128">MAMDTELMGYVIHHRPYRETSVIADFFTRSEGRVSAVVRGVRKAKSDKKSLIQGFQPLCLMLMGKSELKTLKHIEAKENAFKLQGEALYCGFYMNELLTRAIPNGLAVELVFDMYEQCLQSLTSLKDYDIVLRQFEFSLLEELGVMPDFTVEAHSGAPIDPNSDYAFTPEVGFTLAQYSEFKICGAHILGLQQEAWSNDSRKLAKWLCRQMLLPVVGQKPLNSRALFRRS</sequence>
<dbReference type="Gene3D" id="2.40.50.140">
    <property type="entry name" value="Nucleic acid-binding proteins"/>
    <property type="match status" value="1"/>
</dbReference>
<evidence type="ECO:0000256" key="1">
    <source>
        <dbReference type="ARBA" id="ARBA00003065"/>
    </source>
</evidence>
<keyword evidence="4 8" id="KW-0227">DNA damage</keyword>
<protein>
    <recommendedName>
        <fullName evidence="3 8">DNA repair protein RecO</fullName>
    </recommendedName>
    <alternativeName>
        <fullName evidence="7 8">Recombination protein O</fullName>
    </alternativeName>
</protein>
<dbReference type="InterPro" id="IPR022572">
    <property type="entry name" value="DNA_rep/recomb_RecO_N"/>
</dbReference>
<keyword evidence="11" id="KW-1185">Reference proteome</keyword>
<dbReference type="NCBIfam" id="TIGR00613">
    <property type="entry name" value="reco"/>
    <property type="match status" value="1"/>
</dbReference>
<evidence type="ECO:0000256" key="2">
    <source>
        <dbReference type="ARBA" id="ARBA00007452"/>
    </source>
</evidence>
<evidence type="ECO:0000256" key="7">
    <source>
        <dbReference type="ARBA" id="ARBA00033409"/>
    </source>
</evidence>
<comment type="function">
    <text evidence="1 8">Involved in DNA repair and RecF pathway recombination.</text>
</comment>
<evidence type="ECO:0000313" key="11">
    <source>
        <dbReference type="Proteomes" id="UP000275281"/>
    </source>
</evidence>
<dbReference type="Pfam" id="PF02565">
    <property type="entry name" value="RecO_C"/>
    <property type="match status" value="1"/>
</dbReference>
<comment type="similarity">
    <text evidence="2 8">Belongs to the RecO family.</text>
</comment>
<dbReference type="Proteomes" id="UP000275281">
    <property type="component" value="Unassembled WGS sequence"/>
</dbReference>
<dbReference type="PANTHER" id="PTHR33991:SF1">
    <property type="entry name" value="DNA REPAIR PROTEIN RECO"/>
    <property type="match status" value="1"/>
</dbReference>
<dbReference type="InterPro" id="IPR003717">
    <property type="entry name" value="RecO"/>
</dbReference>
<proteinExistence type="inferred from homology"/>
<dbReference type="AlphaFoldDB" id="A0A3N5YL20"/>
<dbReference type="InterPro" id="IPR037278">
    <property type="entry name" value="ARFGAP/RecO"/>
</dbReference>
<dbReference type="RefSeq" id="WP_124028382.1">
    <property type="nucleotide sequence ID" value="NZ_JBHRSN010000007.1"/>
</dbReference>
<dbReference type="PANTHER" id="PTHR33991">
    <property type="entry name" value="DNA REPAIR PROTEIN RECO"/>
    <property type="match status" value="1"/>
</dbReference>
<evidence type="ECO:0000256" key="5">
    <source>
        <dbReference type="ARBA" id="ARBA00023172"/>
    </source>
</evidence>
<dbReference type="InterPro" id="IPR042242">
    <property type="entry name" value="RecO_C"/>
</dbReference>
<evidence type="ECO:0000256" key="8">
    <source>
        <dbReference type="HAMAP-Rule" id="MF_00201"/>
    </source>
</evidence>
<reference evidence="10 11" key="1">
    <citation type="submission" date="2018-11" db="EMBL/GenBank/DDBJ databases">
        <authorList>
            <person name="Ye M.-Q."/>
            <person name="Du Z.-J."/>
        </authorList>
    </citation>
    <scope>NUCLEOTIDE SEQUENCE [LARGE SCALE GENOMIC DNA]</scope>
    <source>
        <strain evidence="10 11">U0105</strain>
    </source>
</reference>
<dbReference type="GO" id="GO:0043590">
    <property type="term" value="C:bacterial nucleoid"/>
    <property type="evidence" value="ECO:0007669"/>
    <property type="project" value="TreeGrafter"/>
</dbReference>
<evidence type="ECO:0000259" key="9">
    <source>
        <dbReference type="Pfam" id="PF11967"/>
    </source>
</evidence>
<keyword evidence="6 8" id="KW-0234">DNA repair</keyword>
<organism evidence="10 11">
    <name type="scientific">Alteromonas sediminis</name>
    <dbReference type="NCBI Taxonomy" id="2259342"/>
    <lineage>
        <taxon>Bacteria</taxon>
        <taxon>Pseudomonadati</taxon>
        <taxon>Pseudomonadota</taxon>
        <taxon>Gammaproteobacteria</taxon>
        <taxon>Alteromonadales</taxon>
        <taxon>Alteromonadaceae</taxon>
        <taxon>Alteromonas/Salinimonas group</taxon>
        <taxon>Alteromonas</taxon>
    </lineage>
</organism>
<accession>A0A3N5YL20</accession>
<dbReference type="GO" id="GO:0006310">
    <property type="term" value="P:DNA recombination"/>
    <property type="evidence" value="ECO:0007669"/>
    <property type="project" value="UniProtKB-UniRule"/>
</dbReference>
<comment type="caution">
    <text evidence="10">The sequence shown here is derived from an EMBL/GenBank/DDBJ whole genome shotgun (WGS) entry which is preliminary data.</text>
</comment>
<dbReference type="SUPFAM" id="SSF50249">
    <property type="entry name" value="Nucleic acid-binding proteins"/>
    <property type="match status" value="1"/>
</dbReference>
<dbReference type="OrthoDB" id="9804792at2"/>
<dbReference type="Pfam" id="PF11967">
    <property type="entry name" value="RecO_N"/>
    <property type="match status" value="1"/>
</dbReference>
<dbReference type="HAMAP" id="MF_00201">
    <property type="entry name" value="RecO"/>
    <property type="match status" value="1"/>
</dbReference>
<dbReference type="EMBL" id="RPOK01000004">
    <property type="protein sequence ID" value="RPJ65751.1"/>
    <property type="molecule type" value="Genomic_DNA"/>
</dbReference>
<evidence type="ECO:0000256" key="6">
    <source>
        <dbReference type="ARBA" id="ARBA00023204"/>
    </source>
</evidence>
<feature type="domain" description="DNA replication/recombination mediator RecO N-terminal" evidence="9">
    <location>
        <begin position="3"/>
        <end position="77"/>
    </location>
</feature>
<gene>
    <name evidence="8 10" type="primary">recO</name>
    <name evidence="10" type="ORF">DRW07_13115</name>
</gene>
<dbReference type="SUPFAM" id="SSF57863">
    <property type="entry name" value="ArfGap/RecO-like zinc finger"/>
    <property type="match status" value="1"/>
</dbReference>